<accession>A0A3E2BJS1</accession>
<dbReference type="GO" id="GO:0030295">
    <property type="term" value="F:protein kinase activator activity"/>
    <property type="evidence" value="ECO:0007669"/>
    <property type="project" value="TreeGrafter"/>
</dbReference>
<feature type="domain" description="PTS EIIA type-2" evidence="1">
    <location>
        <begin position="5"/>
        <end position="153"/>
    </location>
</feature>
<organism evidence="2 3">
    <name type="scientific">Candidatus Saccharicenans subterraneus</name>
    <dbReference type="NCBI Taxonomy" id="2508984"/>
    <lineage>
        <taxon>Bacteria</taxon>
        <taxon>Candidatus Aminicenantota</taxon>
        <taxon>Candidatus Aminicenantia</taxon>
        <taxon>Candidatus Aminicenantales</taxon>
        <taxon>Candidatus Saccharicenantaceae</taxon>
        <taxon>Candidatus Saccharicenans</taxon>
    </lineage>
</organism>
<dbReference type="PROSITE" id="PS51094">
    <property type="entry name" value="PTS_EIIA_TYPE_2"/>
    <property type="match status" value="1"/>
</dbReference>
<dbReference type="InterPro" id="IPR002178">
    <property type="entry name" value="PTS_EIIA_type-2_dom"/>
</dbReference>
<dbReference type="Gene3D" id="3.40.930.10">
    <property type="entry name" value="Mannitol-specific EII, Chain A"/>
    <property type="match status" value="1"/>
</dbReference>
<dbReference type="Proteomes" id="UP000257323">
    <property type="component" value="Unassembled WGS sequence"/>
</dbReference>
<dbReference type="AlphaFoldDB" id="A0A3E2BJS1"/>
<dbReference type="EMBL" id="QUAH01000016">
    <property type="protein sequence ID" value="RFT14934.1"/>
    <property type="molecule type" value="Genomic_DNA"/>
</dbReference>
<protein>
    <submittedName>
        <fullName evidence="2">Nitrogen regulatory IIA protein</fullName>
    </submittedName>
</protein>
<dbReference type="PANTHER" id="PTHR47738">
    <property type="entry name" value="PTS SYSTEM FRUCTOSE-LIKE EIIA COMPONENT-RELATED"/>
    <property type="match status" value="1"/>
</dbReference>
<comment type="caution">
    <text evidence="2">The sequence shown here is derived from an EMBL/GenBank/DDBJ whole genome shotgun (WGS) entry which is preliminary data.</text>
</comment>
<sequence length="267" mass="29450">METLLEALQEGRLFELPENDKNHALQFLAHIIEAFPETPAGTDVVGLVLKREETANTGLGKGWACPHARVSYEEDLNCVIGWSPGGIDYQAPDSQPVSIIVMHVVPDNQRSRYLKEISSLAKALSTYPEIGRINEARNLDDVRLYLLDMIENSRKSLSPDARARMITLQTKPLATAQPLPELSSLMVEPVTVVAGPGLKPVVLVQNPALAEYLENAPDLVDKLEKDGFYQNGGWRVMRRSTAVYQKGRVVYDCLALKISGGSPTNRS</sequence>
<evidence type="ECO:0000313" key="2">
    <source>
        <dbReference type="EMBL" id="RFT14934.1"/>
    </source>
</evidence>
<dbReference type="PANTHER" id="PTHR47738:SF1">
    <property type="entry name" value="NITROGEN REGULATORY PROTEIN"/>
    <property type="match status" value="1"/>
</dbReference>
<reference evidence="2 3" key="1">
    <citation type="submission" date="2018-08" db="EMBL/GenBank/DDBJ databases">
        <title>Genome analysis of the thermophilic bacterium of the candidate phylum Aminicenantes from deep subsurface aquifer revealed its physiology and ecological role.</title>
        <authorList>
            <person name="Kadnikov V.V."/>
            <person name="Mardanov A.V."/>
            <person name="Beletsky A.V."/>
            <person name="Karnachuk O.V."/>
            <person name="Ravin N.V."/>
        </authorList>
    </citation>
    <scope>NUCLEOTIDE SEQUENCE [LARGE SCALE GENOMIC DNA]</scope>
    <source>
        <strain evidence="2">BY38</strain>
    </source>
</reference>
<proteinExistence type="predicted"/>
<dbReference type="SUPFAM" id="SSF55804">
    <property type="entry name" value="Phoshotransferase/anion transport protein"/>
    <property type="match status" value="1"/>
</dbReference>
<dbReference type="InterPro" id="IPR051541">
    <property type="entry name" value="PTS_SugarTrans_NitroReg"/>
</dbReference>
<dbReference type="InterPro" id="IPR016152">
    <property type="entry name" value="PTrfase/Anion_transptr"/>
</dbReference>
<evidence type="ECO:0000259" key="1">
    <source>
        <dbReference type="PROSITE" id="PS51094"/>
    </source>
</evidence>
<gene>
    <name evidence="2" type="ORF">OP8BY_1444</name>
</gene>
<name>A0A3E2BJS1_9BACT</name>
<evidence type="ECO:0000313" key="3">
    <source>
        <dbReference type="Proteomes" id="UP000257323"/>
    </source>
</evidence>
<dbReference type="Pfam" id="PF00359">
    <property type="entry name" value="PTS_EIIA_2"/>
    <property type="match status" value="1"/>
</dbReference>